<dbReference type="EMBL" id="FMYU01000005">
    <property type="protein sequence ID" value="SDC39904.1"/>
    <property type="molecule type" value="Genomic_DNA"/>
</dbReference>
<dbReference type="InterPro" id="IPR015967">
    <property type="entry name" value="Rcmb_RecR_Znf"/>
</dbReference>
<evidence type="ECO:0000256" key="1">
    <source>
        <dbReference type="ARBA" id="ARBA00022723"/>
    </source>
</evidence>
<dbReference type="Pfam" id="PF21176">
    <property type="entry name" value="RecR_HhH"/>
    <property type="match status" value="1"/>
</dbReference>
<gene>
    <name evidence="7" type="primary">recR</name>
    <name evidence="9" type="ORF">SAMN05660835_00754</name>
</gene>
<dbReference type="Proteomes" id="UP000199411">
    <property type="component" value="Unassembled WGS sequence"/>
</dbReference>
<dbReference type="HAMAP" id="MF_00017">
    <property type="entry name" value="RecR"/>
    <property type="match status" value="1"/>
</dbReference>
<dbReference type="PANTHER" id="PTHR30446:SF0">
    <property type="entry name" value="RECOMBINATION PROTEIN RECR"/>
    <property type="match status" value="1"/>
</dbReference>
<keyword evidence="5 7" id="KW-0233">DNA recombination</keyword>
<evidence type="ECO:0000256" key="4">
    <source>
        <dbReference type="ARBA" id="ARBA00022833"/>
    </source>
</evidence>
<dbReference type="PROSITE" id="PS50880">
    <property type="entry name" value="TOPRIM"/>
    <property type="match status" value="1"/>
</dbReference>
<evidence type="ECO:0000256" key="3">
    <source>
        <dbReference type="ARBA" id="ARBA00022771"/>
    </source>
</evidence>
<proteinExistence type="inferred from homology"/>
<dbReference type="SUPFAM" id="SSF111304">
    <property type="entry name" value="Recombination protein RecR"/>
    <property type="match status" value="1"/>
</dbReference>
<feature type="zinc finger region" description="C4-type" evidence="7">
    <location>
        <begin position="53"/>
        <end position="68"/>
    </location>
</feature>
<dbReference type="GO" id="GO:0006281">
    <property type="term" value="P:DNA repair"/>
    <property type="evidence" value="ECO:0007669"/>
    <property type="project" value="UniProtKB-UniRule"/>
</dbReference>
<comment type="similarity">
    <text evidence="7">Belongs to the RecR family.</text>
</comment>
<dbReference type="Gene3D" id="6.10.250.240">
    <property type="match status" value="1"/>
</dbReference>
<evidence type="ECO:0000259" key="8">
    <source>
        <dbReference type="PROSITE" id="PS50880"/>
    </source>
</evidence>
<keyword evidence="6 7" id="KW-0234">DNA repair</keyword>
<dbReference type="InterPro" id="IPR023627">
    <property type="entry name" value="Rcmb_RecR"/>
</dbReference>
<dbReference type="AlphaFoldDB" id="A0A1G6L9G5"/>
<comment type="function">
    <text evidence="7">May play a role in DNA repair. It seems to be involved in an RecBC-independent recombinational process of DNA repair. It may act with RecF and RecO.</text>
</comment>
<evidence type="ECO:0000256" key="6">
    <source>
        <dbReference type="ARBA" id="ARBA00023204"/>
    </source>
</evidence>
<keyword evidence="4 7" id="KW-0862">Zinc</keyword>
<evidence type="ECO:0000256" key="5">
    <source>
        <dbReference type="ARBA" id="ARBA00023172"/>
    </source>
</evidence>
<keyword evidence="3 7" id="KW-0863">Zinc-finger</keyword>
<dbReference type="RefSeq" id="WP_092128250.1">
    <property type="nucleotide sequence ID" value="NZ_FMYU01000005.1"/>
</dbReference>
<dbReference type="NCBIfam" id="TIGR00615">
    <property type="entry name" value="recR"/>
    <property type="match status" value="1"/>
</dbReference>
<feature type="domain" description="Toprim" evidence="8">
    <location>
        <begin position="76"/>
        <end position="168"/>
    </location>
</feature>
<keyword evidence="10" id="KW-1185">Reference proteome</keyword>
<dbReference type="GO" id="GO:0008270">
    <property type="term" value="F:zinc ion binding"/>
    <property type="evidence" value="ECO:0007669"/>
    <property type="project" value="UniProtKB-KW"/>
</dbReference>
<protein>
    <recommendedName>
        <fullName evidence="7">Recombination protein RecR</fullName>
    </recommendedName>
</protein>
<dbReference type="Pfam" id="PF13662">
    <property type="entry name" value="Toprim_4"/>
    <property type="match status" value="1"/>
</dbReference>
<accession>A0A1G6L9G5</accession>
<dbReference type="SMART" id="SM00493">
    <property type="entry name" value="TOPRIM"/>
    <property type="match status" value="1"/>
</dbReference>
<evidence type="ECO:0000313" key="10">
    <source>
        <dbReference type="Proteomes" id="UP000199411"/>
    </source>
</evidence>
<keyword evidence="1 7" id="KW-0479">Metal-binding</keyword>
<dbReference type="InterPro" id="IPR006171">
    <property type="entry name" value="TOPRIM_dom"/>
</dbReference>
<reference evidence="10" key="1">
    <citation type="submission" date="2016-10" db="EMBL/GenBank/DDBJ databases">
        <authorList>
            <person name="Varghese N."/>
            <person name="Submissions S."/>
        </authorList>
    </citation>
    <scope>NUCLEOTIDE SEQUENCE [LARGE SCALE GENOMIC DNA]</scope>
    <source>
        <strain evidence="10">DSM 8415</strain>
    </source>
</reference>
<dbReference type="GO" id="GO:0003677">
    <property type="term" value="F:DNA binding"/>
    <property type="evidence" value="ECO:0007669"/>
    <property type="project" value="UniProtKB-UniRule"/>
</dbReference>
<dbReference type="Gene3D" id="1.10.8.420">
    <property type="entry name" value="RecR Domain 1"/>
    <property type="match status" value="1"/>
</dbReference>
<dbReference type="Pfam" id="PF21175">
    <property type="entry name" value="RecR_C"/>
    <property type="match status" value="1"/>
</dbReference>
<keyword evidence="2 7" id="KW-0227">DNA damage</keyword>
<sequence length="191" mass="21398">MIKSLENLIGSMKKLPGIGEKSALRYALWLINNSQDAKEIAKNIETAVNLKKCKICRNLCEDDVCDICLDSSRDKSTICVVETIETLINLESQHIYNGVYFVLWGLISPLEGIYAKDLDLDKLKENAQSAKEIILMLDDSIEGNLTAQYIIDMLDGNIKITKPASGIPVGYNINSLDRLTLQKAFQNRIPY</sequence>
<evidence type="ECO:0000256" key="2">
    <source>
        <dbReference type="ARBA" id="ARBA00022763"/>
    </source>
</evidence>
<dbReference type="GO" id="GO:0006310">
    <property type="term" value="P:DNA recombination"/>
    <property type="evidence" value="ECO:0007669"/>
    <property type="project" value="UniProtKB-UniRule"/>
</dbReference>
<dbReference type="InterPro" id="IPR000093">
    <property type="entry name" value="DNA_Rcmb_RecR"/>
</dbReference>
<dbReference type="OrthoDB" id="9802672at2"/>
<organism evidence="9 10">
    <name type="scientific">Desulfurella multipotens</name>
    <dbReference type="NCBI Taxonomy" id="79269"/>
    <lineage>
        <taxon>Bacteria</taxon>
        <taxon>Pseudomonadati</taxon>
        <taxon>Campylobacterota</taxon>
        <taxon>Desulfurellia</taxon>
        <taxon>Desulfurellales</taxon>
        <taxon>Desulfurellaceae</taxon>
        <taxon>Desulfurella</taxon>
    </lineage>
</organism>
<dbReference type="PANTHER" id="PTHR30446">
    <property type="entry name" value="RECOMBINATION PROTEIN RECR"/>
    <property type="match status" value="1"/>
</dbReference>
<evidence type="ECO:0000256" key="7">
    <source>
        <dbReference type="HAMAP-Rule" id="MF_00017"/>
    </source>
</evidence>
<name>A0A1G6L9G5_9BACT</name>
<dbReference type="Gene3D" id="3.40.1360.10">
    <property type="match status" value="1"/>
</dbReference>
<evidence type="ECO:0000313" key="9">
    <source>
        <dbReference type="EMBL" id="SDC39904.1"/>
    </source>
</evidence>
<dbReference type="Pfam" id="PF02132">
    <property type="entry name" value="RecR_ZnF"/>
    <property type="match status" value="1"/>
</dbReference>
<dbReference type="PROSITE" id="PS01300">
    <property type="entry name" value="RECR"/>
    <property type="match status" value="1"/>
</dbReference>